<dbReference type="CDD" id="cd00051">
    <property type="entry name" value="EFh"/>
    <property type="match status" value="3"/>
</dbReference>
<feature type="compositionally biased region" description="Polar residues" evidence="4">
    <location>
        <begin position="364"/>
        <end position="378"/>
    </location>
</feature>
<organism evidence="6 7">
    <name type="scientific">Thraustotheca clavata</name>
    <dbReference type="NCBI Taxonomy" id="74557"/>
    <lineage>
        <taxon>Eukaryota</taxon>
        <taxon>Sar</taxon>
        <taxon>Stramenopiles</taxon>
        <taxon>Oomycota</taxon>
        <taxon>Saprolegniomycetes</taxon>
        <taxon>Saprolegniales</taxon>
        <taxon>Achlyaceae</taxon>
        <taxon>Thraustotheca</taxon>
    </lineage>
</organism>
<dbReference type="InterPro" id="IPR002048">
    <property type="entry name" value="EF_hand_dom"/>
</dbReference>
<protein>
    <recommendedName>
        <fullName evidence="5">EF-hand domain-containing protein</fullName>
    </recommendedName>
</protein>
<reference evidence="6 7" key="1">
    <citation type="journal article" date="2014" name="Genome Biol. Evol.">
        <title>The secreted proteins of Achlya hypogyna and Thraustotheca clavata identify the ancestral oomycete secretome and reveal gene acquisitions by horizontal gene transfer.</title>
        <authorList>
            <person name="Misner I."/>
            <person name="Blouin N."/>
            <person name="Leonard G."/>
            <person name="Richards T.A."/>
            <person name="Lane C.E."/>
        </authorList>
    </citation>
    <scope>NUCLEOTIDE SEQUENCE [LARGE SCALE GENOMIC DNA]</scope>
    <source>
        <strain evidence="6 7">ATCC 34112</strain>
    </source>
</reference>
<evidence type="ECO:0000256" key="2">
    <source>
        <dbReference type="ARBA" id="ARBA00022737"/>
    </source>
</evidence>
<dbReference type="InterPro" id="IPR018247">
    <property type="entry name" value="EF_Hand_1_Ca_BS"/>
</dbReference>
<evidence type="ECO:0000256" key="4">
    <source>
        <dbReference type="SAM" id="MobiDB-lite"/>
    </source>
</evidence>
<keyword evidence="7" id="KW-1185">Reference proteome</keyword>
<dbReference type="PROSITE" id="PS00018">
    <property type="entry name" value="EF_HAND_1"/>
    <property type="match status" value="3"/>
</dbReference>
<sequence length="693" mass="78213">MEAARELFKRVDVSGDGVIDRNEMGTLLQAMGIEPSNQNIVAAMLHMDVTHVGTVSFDQFYDYYKTNFLPRQPTKSIASKCFLDIGEAKPASYTLPPKAFCYGKALQRDKENAAQVLRQQDNDDHLYQRKKKSIATSRPASAVFTLSSVEYKQNKVINKTECSMDRGMEFILSQLKAQVKSRGASGLLGLTRRFRIMDDDNSKGLSMVELKKAFKEIQVDVSEKDIRVLFEFFDKDNNGTIDWNEFIAGLSDPMNEMRCAVVKEAFDALDKDGNGVLEPSDIKGKYDTSKHPDVRSGLKTEVEVLAEFLGTFFESNQAHRSAVSWDDFRAYYQNLSNSIESDELFCTMVKNAWRVKPAVKSWSSTRPATARPKTSNNPPKAKSQGHFPRVTTAWLSTDSASSLLYNKEMNEQKNTSTEEIPAIDLSILDLGTKGILTRISWQMKSIGIQAFLTVQRHAKLSPWMNLNAFKNVIKEAGVAISDKDLRVLFQVYDPKHTGSIHFATLVNQALCQPMPDNRRIIVRKTFRSLDSEKMGSISYGDFIERFDASAHPDVKFGKYSEAEVHSAFHDSFIIPSSVTQEAFEAYYEILSNTITDDKVFEALVQDVWHTRFEINDDTKSEKSTVRWEVQSNASTIKKDPLKVYQESVIAQKVEAAKRAASIKANSEIRRASRATKSSISRATKTKSQRKSWT</sequence>
<dbReference type="EMBL" id="JNBS01001765">
    <property type="protein sequence ID" value="OQS00023.1"/>
    <property type="molecule type" value="Genomic_DNA"/>
</dbReference>
<dbReference type="InterPro" id="IPR051581">
    <property type="entry name" value="Ca-bind"/>
</dbReference>
<dbReference type="AlphaFoldDB" id="A0A1V9ZPV4"/>
<dbReference type="InterPro" id="IPR029147">
    <property type="entry name" value="CFAP77"/>
</dbReference>
<feature type="region of interest" description="Disordered" evidence="4">
    <location>
        <begin position="661"/>
        <end position="693"/>
    </location>
</feature>
<dbReference type="Pfam" id="PF14825">
    <property type="entry name" value="CFAP77"/>
    <property type="match status" value="1"/>
</dbReference>
<evidence type="ECO:0000256" key="3">
    <source>
        <dbReference type="ARBA" id="ARBA00022837"/>
    </source>
</evidence>
<feature type="domain" description="EF-hand" evidence="5">
    <location>
        <begin position="1"/>
        <end position="34"/>
    </location>
</feature>
<comment type="caution">
    <text evidence="6">The sequence shown here is derived from an EMBL/GenBank/DDBJ whole genome shotgun (WGS) entry which is preliminary data.</text>
</comment>
<evidence type="ECO:0000259" key="5">
    <source>
        <dbReference type="PROSITE" id="PS50222"/>
    </source>
</evidence>
<dbReference type="PANTHER" id="PTHR34524">
    <property type="entry name" value="CALCYPHOSIN"/>
    <property type="match status" value="1"/>
</dbReference>
<feature type="domain" description="EF-hand" evidence="5">
    <location>
        <begin position="257"/>
        <end position="292"/>
    </location>
</feature>
<dbReference type="Gene3D" id="1.10.238.10">
    <property type="entry name" value="EF-hand"/>
    <property type="match status" value="4"/>
</dbReference>
<dbReference type="Proteomes" id="UP000243217">
    <property type="component" value="Unassembled WGS sequence"/>
</dbReference>
<proteinExistence type="predicted"/>
<evidence type="ECO:0000313" key="6">
    <source>
        <dbReference type="EMBL" id="OQS00023.1"/>
    </source>
</evidence>
<dbReference type="OrthoDB" id="444540at2759"/>
<keyword evidence="2" id="KW-0677">Repeat</keyword>
<feature type="region of interest" description="Disordered" evidence="4">
    <location>
        <begin position="364"/>
        <end position="386"/>
    </location>
</feature>
<feature type="domain" description="EF-hand" evidence="5">
    <location>
        <begin position="221"/>
        <end position="256"/>
    </location>
</feature>
<dbReference type="SMART" id="SM00054">
    <property type="entry name" value="EFh"/>
    <property type="match status" value="5"/>
</dbReference>
<name>A0A1V9ZPV4_9STRA</name>
<dbReference type="SUPFAM" id="SSF47473">
    <property type="entry name" value="EF-hand"/>
    <property type="match status" value="3"/>
</dbReference>
<dbReference type="GO" id="GO:0005509">
    <property type="term" value="F:calcium ion binding"/>
    <property type="evidence" value="ECO:0007669"/>
    <property type="project" value="InterPro"/>
</dbReference>
<evidence type="ECO:0000313" key="7">
    <source>
        <dbReference type="Proteomes" id="UP000243217"/>
    </source>
</evidence>
<feature type="compositionally biased region" description="Basic residues" evidence="4">
    <location>
        <begin position="683"/>
        <end position="693"/>
    </location>
</feature>
<dbReference type="InterPro" id="IPR011992">
    <property type="entry name" value="EF-hand-dom_pair"/>
</dbReference>
<evidence type="ECO:0000256" key="1">
    <source>
        <dbReference type="ARBA" id="ARBA00022723"/>
    </source>
</evidence>
<dbReference type="STRING" id="74557.A0A1V9ZPV4"/>
<dbReference type="PANTHER" id="PTHR34524:SF6">
    <property type="entry name" value="CALCYPHOSINE LIKE"/>
    <property type="match status" value="1"/>
</dbReference>
<keyword evidence="1" id="KW-0479">Metal-binding</keyword>
<accession>A0A1V9ZPV4</accession>
<gene>
    <name evidence="6" type="ORF">THRCLA_21773</name>
</gene>
<dbReference type="Pfam" id="PF13499">
    <property type="entry name" value="EF-hand_7"/>
    <property type="match status" value="2"/>
</dbReference>
<dbReference type="PROSITE" id="PS50222">
    <property type="entry name" value="EF_HAND_2"/>
    <property type="match status" value="3"/>
</dbReference>
<keyword evidence="3" id="KW-0106">Calcium</keyword>